<dbReference type="AlphaFoldDB" id="A0A382K169"/>
<dbReference type="GO" id="GO:0045252">
    <property type="term" value="C:oxoglutarate dehydrogenase complex"/>
    <property type="evidence" value="ECO:0007669"/>
    <property type="project" value="TreeGrafter"/>
</dbReference>
<dbReference type="InterPro" id="IPR036188">
    <property type="entry name" value="FAD/NAD-bd_sf"/>
</dbReference>
<dbReference type="PRINTS" id="PR00411">
    <property type="entry name" value="PNDRDTASEI"/>
</dbReference>
<dbReference type="Pfam" id="PF07992">
    <property type="entry name" value="Pyr_redox_2"/>
    <property type="match status" value="1"/>
</dbReference>
<evidence type="ECO:0000259" key="1">
    <source>
        <dbReference type="Pfam" id="PF07992"/>
    </source>
</evidence>
<evidence type="ECO:0000313" key="2">
    <source>
        <dbReference type="EMBL" id="SVC17263.1"/>
    </source>
</evidence>
<name>A0A382K169_9ZZZZ</name>
<dbReference type="GO" id="GO:0004148">
    <property type="term" value="F:dihydrolipoyl dehydrogenase (NADH) activity"/>
    <property type="evidence" value="ECO:0007669"/>
    <property type="project" value="TreeGrafter"/>
</dbReference>
<dbReference type="PRINTS" id="PR00368">
    <property type="entry name" value="FADPNR"/>
</dbReference>
<dbReference type="InterPro" id="IPR050151">
    <property type="entry name" value="Class-I_Pyr_Nuc-Dis_Oxidored"/>
</dbReference>
<dbReference type="EMBL" id="UINC01077278">
    <property type="protein sequence ID" value="SVC17263.1"/>
    <property type="molecule type" value="Genomic_DNA"/>
</dbReference>
<dbReference type="GO" id="GO:0005739">
    <property type="term" value="C:mitochondrion"/>
    <property type="evidence" value="ECO:0007669"/>
    <property type="project" value="TreeGrafter"/>
</dbReference>
<sequence>MEHYDLCIIGGGPSGYAAAMRAVDFNKKVLLVEKKRLGGAGIFDGALSSKTFWEISKEYGSFNQRMRHYGLPMPSIGFSNVVKEVEEAVMERSNQLQKHLDQVIERDPQHFTFLRGWGRFVSPHEIEVKTEDVTTRIYAKNVIIATGSRPRKLPNIPIDESVILTSDGISTLQEYPKSLVILGAGVIGCEFATIFSNFGKTRVHLIAKDDRILPFEDEDLAKVVEKNLEANGVLIHRESRLEKMDVVEGKVEYLLQHPDGSKESFE</sequence>
<reference evidence="2" key="1">
    <citation type="submission" date="2018-05" db="EMBL/GenBank/DDBJ databases">
        <authorList>
            <person name="Lanie J.A."/>
            <person name="Ng W.-L."/>
            <person name="Kazmierczak K.M."/>
            <person name="Andrzejewski T.M."/>
            <person name="Davidsen T.M."/>
            <person name="Wayne K.J."/>
            <person name="Tettelin H."/>
            <person name="Glass J.I."/>
            <person name="Rusch D."/>
            <person name="Podicherti R."/>
            <person name="Tsui H.-C.T."/>
            <person name="Winkler M.E."/>
        </authorList>
    </citation>
    <scope>NUCLEOTIDE SEQUENCE</scope>
</reference>
<dbReference type="InterPro" id="IPR023753">
    <property type="entry name" value="FAD/NAD-binding_dom"/>
</dbReference>
<dbReference type="PANTHER" id="PTHR22912">
    <property type="entry name" value="DISULFIDE OXIDOREDUCTASE"/>
    <property type="match status" value="1"/>
</dbReference>
<dbReference type="Gene3D" id="3.50.50.60">
    <property type="entry name" value="FAD/NAD(P)-binding domain"/>
    <property type="match status" value="2"/>
</dbReference>
<proteinExistence type="predicted"/>
<dbReference type="SUPFAM" id="SSF51905">
    <property type="entry name" value="FAD/NAD(P)-binding domain"/>
    <property type="match status" value="1"/>
</dbReference>
<accession>A0A382K169</accession>
<dbReference type="GO" id="GO:0006103">
    <property type="term" value="P:2-oxoglutarate metabolic process"/>
    <property type="evidence" value="ECO:0007669"/>
    <property type="project" value="TreeGrafter"/>
</dbReference>
<gene>
    <name evidence="2" type="ORF">METZ01_LOCUS270117</name>
</gene>
<feature type="non-terminal residue" evidence="2">
    <location>
        <position position="266"/>
    </location>
</feature>
<protein>
    <recommendedName>
        <fullName evidence="1">FAD/NAD(P)-binding domain-containing protein</fullName>
    </recommendedName>
</protein>
<dbReference type="GO" id="GO:0050660">
    <property type="term" value="F:flavin adenine dinucleotide binding"/>
    <property type="evidence" value="ECO:0007669"/>
    <property type="project" value="TreeGrafter"/>
</dbReference>
<feature type="domain" description="FAD/NAD(P)-binding" evidence="1">
    <location>
        <begin position="4"/>
        <end position="257"/>
    </location>
</feature>
<dbReference type="PANTHER" id="PTHR22912:SF151">
    <property type="entry name" value="DIHYDROLIPOYL DEHYDROGENASE, MITOCHONDRIAL"/>
    <property type="match status" value="1"/>
</dbReference>
<organism evidence="2">
    <name type="scientific">marine metagenome</name>
    <dbReference type="NCBI Taxonomy" id="408172"/>
    <lineage>
        <taxon>unclassified sequences</taxon>
        <taxon>metagenomes</taxon>
        <taxon>ecological metagenomes</taxon>
    </lineage>
</organism>